<gene>
    <name evidence="2" type="ORF">METZ01_LOCUS365977</name>
</gene>
<protein>
    <submittedName>
        <fullName evidence="2">Uncharacterized protein</fullName>
    </submittedName>
</protein>
<proteinExistence type="predicted"/>
<accession>A0A382STL6</accession>
<sequence length="25" mass="2946">MENKEEKKTISDQSKIDKKRLGKVI</sequence>
<feature type="region of interest" description="Disordered" evidence="1">
    <location>
        <begin position="1"/>
        <end position="25"/>
    </location>
</feature>
<evidence type="ECO:0000256" key="1">
    <source>
        <dbReference type="SAM" id="MobiDB-lite"/>
    </source>
</evidence>
<evidence type="ECO:0000313" key="2">
    <source>
        <dbReference type="EMBL" id="SVD13123.1"/>
    </source>
</evidence>
<feature type="compositionally biased region" description="Basic and acidic residues" evidence="1">
    <location>
        <begin position="1"/>
        <end position="16"/>
    </location>
</feature>
<dbReference type="EMBL" id="UINC01131423">
    <property type="protein sequence ID" value="SVD13123.1"/>
    <property type="molecule type" value="Genomic_DNA"/>
</dbReference>
<dbReference type="AlphaFoldDB" id="A0A382STL6"/>
<organism evidence="2">
    <name type="scientific">marine metagenome</name>
    <dbReference type="NCBI Taxonomy" id="408172"/>
    <lineage>
        <taxon>unclassified sequences</taxon>
        <taxon>metagenomes</taxon>
        <taxon>ecological metagenomes</taxon>
    </lineage>
</organism>
<feature type="non-terminal residue" evidence="2">
    <location>
        <position position="25"/>
    </location>
</feature>
<name>A0A382STL6_9ZZZZ</name>
<reference evidence="2" key="1">
    <citation type="submission" date="2018-05" db="EMBL/GenBank/DDBJ databases">
        <authorList>
            <person name="Lanie J.A."/>
            <person name="Ng W.-L."/>
            <person name="Kazmierczak K.M."/>
            <person name="Andrzejewski T.M."/>
            <person name="Davidsen T.M."/>
            <person name="Wayne K.J."/>
            <person name="Tettelin H."/>
            <person name="Glass J.I."/>
            <person name="Rusch D."/>
            <person name="Podicherti R."/>
            <person name="Tsui H.-C.T."/>
            <person name="Winkler M.E."/>
        </authorList>
    </citation>
    <scope>NUCLEOTIDE SEQUENCE</scope>
</reference>